<evidence type="ECO:0000313" key="8">
    <source>
        <dbReference type="EMBL" id="TWH25038.1"/>
    </source>
</evidence>
<dbReference type="InterPro" id="IPR050775">
    <property type="entry name" value="FAD-binding_Monooxygenases"/>
</dbReference>
<evidence type="ECO:0000313" key="9">
    <source>
        <dbReference type="Proteomes" id="UP000317573"/>
    </source>
</evidence>
<sequence>MSPVENSAEFDAVVVGAGFSGIYMVHRLTEMGLSVAAFEAADGVGGTWFWNRYPGARCDCISMEYAYTFSPQLIEKWDWSERYPSQPEILRYLEFVADELDVEKHFRFRTRVESAYYDDHTDRWTVATDAGDAVVAKYFVTAVGCLSTSQTPDFPGLEKFGGATYHTADWPEGGVDFTGKKVGVIGTGSSGVQVIPLVAEQAVKLTVFQRTPAFSLDCGNRPLTDAERQEFKENIETFKAISKTTPSGQFTDTLEVSALDHTHEERWAVYEERWKRHRAIDLIQAYPDLFSNREANETIAEFFRSKIRAAVQDPELAEQLSPRTYPLGAKRITLDTNYFQTYNRDNVQLVNLREAPLEEFTEKGIRTGGIEHELDAVVLATGFDAITGPLLKMDIRGVGGQTLNEKWQDGPVTYLGIAVDGFPNMFMLTGPGSPNVLTNVVCAIEQHVEWVGECITYLEECGARRFEALEPSTDEWTQLNNELAAQTLYPEGNSWYTGANVPGKPQVIMSYVGGLNTYREICDDVAAHGYRGFAIK</sequence>
<comment type="cofactor">
    <cofactor evidence="1">
        <name>FAD</name>
        <dbReference type="ChEBI" id="CHEBI:57692"/>
    </cofactor>
</comment>
<dbReference type="GO" id="GO:0050660">
    <property type="term" value="F:flavin adenine dinucleotide binding"/>
    <property type="evidence" value="ECO:0007669"/>
    <property type="project" value="InterPro"/>
</dbReference>
<comment type="similarity">
    <text evidence="2">Belongs to the FAD-binding monooxygenase family.</text>
</comment>
<dbReference type="GO" id="GO:0004499">
    <property type="term" value="F:N,N-dimethylaniline monooxygenase activity"/>
    <property type="evidence" value="ECO:0007669"/>
    <property type="project" value="InterPro"/>
</dbReference>
<dbReference type="InterPro" id="IPR036188">
    <property type="entry name" value="FAD/NAD-bd_sf"/>
</dbReference>
<keyword evidence="4" id="KW-0274">FAD</keyword>
<dbReference type="EMBL" id="VLJT01000001">
    <property type="protein sequence ID" value="TWH25038.1"/>
    <property type="molecule type" value="Genomic_DNA"/>
</dbReference>
<keyword evidence="6" id="KW-0560">Oxidoreductase</keyword>
<evidence type="ECO:0000256" key="4">
    <source>
        <dbReference type="ARBA" id="ARBA00022827"/>
    </source>
</evidence>
<dbReference type="PANTHER" id="PTHR43098:SF3">
    <property type="entry name" value="L-ORNITHINE N(5)-MONOOXYGENASE-RELATED"/>
    <property type="match status" value="1"/>
</dbReference>
<keyword evidence="5" id="KW-0521">NADP</keyword>
<evidence type="ECO:0000256" key="5">
    <source>
        <dbReference type="ARBA" id="ARBA00022857"/>
    </source>
</evidence>
<dbReference type="Gene3D" id="3.50.50.60">
    <property type="entry name" value="FAD/NAD(P)-binding domain"/>
    <property type="match status" value="2"/>
</dbReference>
<dbReference type="RefSeq" id="WP_145690622.1">
    <property type="nucleotide sequence ID" value="NZ_VLJT01000001.1"/>
</dbReference>
<comment type="caution">
    <text evidence="8">The sequence shown here is derived from an EMBL/GenBank/DDBJ whole genome shotgun (WGS) entry which is preliminary data.</text>
</comment>
<keyword evidence="3" id="KW-0285">Flavoprotein</keyword>
<proteinExistence type="inferred from homology"/>
<name>A0A562ETD7_RHORH</name>
<dbReference type="PANTHER" id="PTHR43098">
    <property type="entry name" value="L-ORNITHINE N(5)-MONOOXYGENASE-RELATED"/>
    <property type="match status" value="1"/>
</dbReference>
<evidence type="ECO:0000256" key="2">
    <source>
        <dbReference type="ARBA" id="ARBA00010139"/>
    </source>
</evidence>
<reference evidence="8 9" key="1">
    <citation type="submission" date="2019-07" db="EMBL/GenBank/DDBJ databases">
        <title>Genome sequencing of lignin-degrading bacterial isolates.</title>
        <authorList>
            <person name="Gladden J."/>
        </authorList>
    </citation>
    <scope>NUCLEOTIDE SEQUENCE [LARGE SCALE GENOMIC DNA]</scope>
    <source>
        <strain evidence="8 9">J45</strain>
    </source>
</reference>
<dbReference type="Proteomes" id="UP000317573">
    <property type="component" value="Unassembled WGS sequence"/>
</dbReference>
<evidence type="ECO:0000256" key="3">
    <source>
        <dbReference type="ARBA" id="ARBA00022630"/>
    </source>
</evidence>
<dbReference type="GO" id="GO:0050661">
    <property type="term" value="F:NADP binding"/>
    <property type="evidence" value="ECO:0007669"/>
    <property type="project" value="InterPro"/>
</dbReference>
<evidence type="ECO:0000256" key="7">
    <source>
        <dbReference type="ARBA" id="ARBA00023033"/>
    </source>
</evidence>
<keyword evidence="7 8" id="KW-0503">Monooxygenase</keyword>
<dbReference type="Pfam" id="PF00743">
    <property type="entry name" value="FMO-like"/>
    <property type="match status" value="1"/>
</dbReference>
<organism evidence="8 9">
    <name type="scientific">Rhodococcus rhodochrous J45</name>
    <dbReference type="NCBI Taxonomy" id="935266"/>
    <lineage>
        <taxon>Bacteria</taxon>
        <taxon>Bacillati</taxon>
        <taxon>Actinomycetota</taxon>
        <taxon>Actinomycetes</taxon>
        <taxon>Mycobacteriales</taxon>
        <taxon>Nocardiaceae</taxon>
        <taxon>Rhodococcus</taxon>
    </lineage>
</organism>
<evidence type="ECO:0000256" key="1">
    <source>
        <dbReference type="ARBA" id="ARBA00001974"/>
    </source>
</evidence>
<gene>
    <name evidence="8" type="ORF">L618_000100004930</name>
</gene>
<accession>A0A562ETD7</accession>
<protein>
    <submittedName>
        <fullName evidence="8">Cyclohexanone monooxygenase</fullName>
    </submittedName>
</protein>
<dbReference type="AlphaFoldDB" id="A0A562ETD7"/>
<dbReference type="InterPro" id="IPR020946">
    <property type="entry name" value="Flavin_mOase-like"/>
</dbReference>
<evidence type="ECO:0000256" key="6">
    <source>
        <dbReference type="ARBA" id="ARBA00023002"/>
    </source>
</evidence>
<dbReference type="SUPFAM" id="SSF51905">
    <property type="entry name" value="FAD/NAD(P)-binding domain"/>
    <property type="match status" value="2"/>
</dbReference>